<dbReference type="Pfam" id="PF00239">
    <property type="entry name" value="Resolvase"/>
    <property type="match status" value="1"/>
</dbReference>
<gene>
    <name evidence="3" type="ORF">A2431_00635</name>
</gene>
<dbReference type="InterPro" id="IPR050639">
    <property type="entry name" value="SSR_resolvase"/>
</dbReference>
<dbReference type="EMBL" id="MHWW01000017">
    <property type="protein sequence ID" value="OHB14700.1"/>
    <property type="molecule type" value="Genomic_DNA"/>
</dbReference>
<dbReference type="InterPro" id="IPR038109">
    <property type="entry name" value="DNA_bind_recomb_sf"/>
</dbReference>
<evidence type="ECO:0000313" key="3">
    <source>
        <dbReference type="EMBL" id="OHB14700.1"/>
    </source>
</evidence>
<dbReference type="Pfam" id="PF13408">
    <property type="entry name" value="Zn_ribbon_recom"/>
    <property type="match status" value="1"/>
</dbReference>
<dbReference type="GO" id="GO:0003677">
    <property type="term" value="F:DNA binding"/>
    <property type="evidence" value="ECO:0007669"/>
    <property type="project" value="InterPro"/>
</dbReference>
<evidence type="ECO:0000256" key="1">
    <source>
        <dbReference type="SAM" id="Coils"/>
    </source>
</evidence>
<proteinExistence type="predicted"/>
<dbReference type="InterPro" id="IPR036162">
    <property type="entry name" value="Resolvase-like_N_sf"/>
</dbReference>
<keyword evidence="1" id="KW-0175">Coiled coil</keyword>
<name>A0A1G2UZB3_9BACT</name>
<dbReference type="PROSITE" id="PS51737">
    <property type="entry name" value="RECOMBINASE_DNA_BIND"/>
    <property type="match status" value="1"/>
</dbReference>
<evidence type="ECO:0000259" key="2">
    <source>
        <dbReference type="PROSITE" id="PS51737"/>
    </source>
</evidence>
<organism evidence="3 4">
    <name type="scientific">Candidatus Zambryskibacteria bacterium RIFOXYC1_FULL_39_10</name>
    <dbReference type="NCBI Taxonomy" id="1802779"/>
    <lineage>
        <taxon>Bacteria</taxon>
        <taxon>Candidatus Zambryskiibacteriota</taxon>
    </lineage>
</organism>
<dbReference type="PANTHER" id="PTHR30461:SF23">
    <property type="entry name" value="DNA RECOMBINASE-RELATED"/>
    <property type="match status" value="1"/>
</dbReference>
<dbReference type="PANTHER" id="PTHR30461">
    <property type="entry name" value="DNA-INVERTASE FROM LAMBDOID PROPHAGE"/>
    <property type="match status" value="1"/>
</dbReference>
<reference evidence="3 4" key="1">
    <citation type="journal article" date="2016" name="Nat. Commun.">
        <title>Thousands of microbial genomes shed light on interconnected biogeochemical processes in an aquifer system.</title>
        <authorList>
            <person name="Anantharaman K."/>
            <person name="Brown C.T."/>
            <person name="Hug L.A."/>
            <person name="Sharon I."/>
            <person name="Castelle C.J."/>
            <person name="Probst A.J."/>
            <person name="Thomas B.C."/>
            <person name="Singh A."/>
            <person name="Wilkins M.J."/>
            <person name="Karaoz U."/>
            <person name="Brodie E.L."/>
            <person name="Williams K.H."/>
            <person name="Hubbard S.S."/>
            <person name="Banfield J.F."/>
        </authorList>
    </citation>
    <scope>NUCLEOTIDE SEQUENCE [LARGE SCALE GENOMIC DNA]</scope>
</reference>
<dbReference type="AlphaFoldDB" id="A0A1G2UZB3"/>
<dbReference type="SUPFAM" id="SSF53041">
    <property type="entry name" value="Resolvase-like"/>
    <property type="match status" value="1"/>
</dbReference>
<dbReference type="Pfam" id="PF07508">
    <property type="entry name" value="Recombinase"/>
    <property type="match status" value="1"/>
</dbReference>
<feature type="domain" description="Recombinase" evidence="2">
    <location>
        <begin position="100"/>
        <end position="212"/>
    </location>
</feature>
<comment type="caution">
    <text evidence="3">The sequence shown here is derived from an EMBL/GenBank/DDBJ whole genome shotgun (WGS) entry which is preliminary data.</text>
</comment>
<sequence length="467" mass="54378">MSALLGFLDKDPATNYFVVFDDLKRFARDTVFHLKLRRELDARGAKVGCPNFTFEETPEGQFIETIIAAQGELERKQNQRQVIQKHKARLEKGYWAFVAPPAYRMMKDSIHGQILKRFEPEASILKEALEGFATGRFENQIDVQKFLQSKKFRNLKTVTLDSVKKLLTRSVYAGYVEYEEWKVGRRIGHHEPIIDSITFQEIQDKLNGKVKILSRKDNNIEFPLRGFVLCYQCLKPMTASWTTGRNGKHPYYHCKTKDCVMRGKTIKRKDLEEEFEAILRSIKPKEKTLNLTKEILLDVWNKRIIGVDDIRKSHENALDEVRAKMRMFLDRIGKTENEAMIKTYEKEIEKLTNEELVLENQVKVIRGRSVDFGTALDRTFTFLKNPYLYWKKDDLASKHLVLKLVFTDRIVYERGKGFGTAKLALPLRVFELNQLDNSSLVVSLYHLLELISKINSKNSSRAERVVT</sequence>
<dbReference type="Gene3D" id="3.40.50.1390">
    <property type="entry name" value="Resolvase, N-terminal catalytic domain"/>
    <property type="match status" value="1"/>
</dbReference>
<evidence type="ECO:0000313" key="4">
    <source>
        <dbReference type="Proteomes" id="UP000177697"/>
    </source>
</evidence>
<feature type="coiled-coil region" evidence="1">
    <location>
        <begin position="318"/>
        <end position="361"/>
    </location>
</feature>
<dbReference type="InterPro" id="IPR025827">
    <property type="entry name" value="Zn_ribbon_recom_dom"/>
</dbReference>
<dbReference type="GO" id="GO:0000150">
    <property type="term" value="F:DNA strand exchange activity"/>
    <property type="evidence" value="ECO:0007669"/>
    <property type="project" value="InterPro"/>
</dbReference>
<dbReference type="Proteomes" id="UP000177697">
    <property type="component" value="Unassembled WGS sequence"/>
</dbReference>
<dbReference type="InterPro" id="IPR011109">
    <property type="entry name" value="DNA_bind_recombinase_dom"/>
</dbReference>
<protein>
    <recommendedName>
        <fullName evidence="2">Recombinase domain-containing protein</fullName>
    </recommendedName>
</protein>
<dbReference type="InterPro" id="IPR006119">
    <property type="entry name" value="Resolv_N"/>
</dbReference>
<accession>A0A1G2UZB3</accession>
<dbReference type="Gene3D" id="3.90.1750.20">
    <property type="entry name" value="Putative Large Serine Recombinase, Chain B, Domain 2"/>
    <property type="match status" value="1"/>
</dbReference>